<gene>
    <name evidence="3" type="ORF">ACFSX3_05790</name>
</gene>
<evidence type="ECO:0000256" key="1">
    <source>
        <dbReference type="ARBA" id="ARBA00022801"/>
    </source>
</evidence>
<evidence type="ECO:0000259" key="2">
    <source>
        <dbReference type="Pfam" id="PF00561"/>
    </source>
</evidence>
<evidence type="ECO:0000313" key="4">
    <source>
        <dbReference type="Proteomes" id="UP001597448"/>
    </source>
</evidence>
<dbReference type="SUPFAM" id="SSF53474">
    <property type="entry name" value="alpha/beta-Hydrolases"/>
    <property type="match status" value="1"/>
</dbReference>
<dbReference type="PANTHER" id="PTHR43798:SF31">
    <property type="entry name" value="AB HYDROLASE SUPERFAMILY PROTEIN YCLE"/>
    <property type="match status" value="1"/>
</dbReference>
<keyword evidence="4" id="KW-1185">Reference proteome</keyword>
<sequence>MIKVFKSEAGKEQVLRSYNELLDAWGTEFQELDVETPYGTTHCITAGEPELPPLLLLHGVGDNSAVMWLLNMKELSRHFYCIAVDTLGGPGKSVPGEKFHKRTFDQVDWINKVADGLKLEQFCVAGVSNGAYMAFNYTVNGPGRVLRAVCMEGGMVTAPIKSMIHTLMMMFPEILIPTSSNLLRAARKLSSPASGLFDKHPEVGEHLVLLMKSHNQQAMFAHKLQPYEQEKAVTFRDQLYFLLGDYKLEQKQEQKQELTRTLDTGGFRYTVIPDAGHGVNHEQPERVNRELVAFLKGSEGSESI</sequence>
<dbReference type="PANTHER" id="PTHR43798">
    <property type="entry name" value="MONOACYLGLYCEROL LIPASE"/>
    <property type="match status" value="1"/>
</dbReference>
<evidence type="ECO:0000313" key="3">
    <source>
        <dbReference type="EMBL" id="MFD2409369.1"/>
    </source>
</evidence>
<dbReference type="RefSeq" id="WP_209991459.1">
    <property type="nucleotide sequence ID" value="NZ_JBHSVQ010000001.1"/>
</dbReference>
<organism evidence="3 4">
    <name type="scientific">Paenibacillus rhizoplanae</name>
    <dbReference type="NCBI Taxonomy" id="1917181"/>
    <lineage>
        <taxon>Bacteria</taxon>
        <taxon>Bacillati</taxon>
        <taxon>Bacillota</taxon>
        <taxon>Bacilli</taxon>
        <taxon>Bacillales</taxon>
        <taxon>Paenibacillaceae</taxon>
        <taxon>Paenibacillus</taxon>
    </lineage>
</organism>
<dbReference type="InterPro" id="IPR029058">
    <property type="entry name" value="AB_hydrolase_fold"/>
</dbReference>
<reference evidence="4" key="1">
    <citation type="journal article" date="2019" name="Int. J. Syst. Evol. Microbiol.">
        <title>The Global Catalogue of Microorganisms (GCM) 10K type strain sequencing project: providing services to taxonomists for standard genome sequencing and annotation.</title>
        <authorList>
            <consortium name="The Broad Institute Genomics Platform"/>
            <consortium name="The Broad Institute Genome Sequencing Center for Infectious Disease"/>
            <person name="Wu L."/>
            <person name="Ma J."/>
        </authorList>
    </citation>
    <scope>NUCLEOTIDE SEQUENCE [LARGE SCALE GENOMIC DNA]</scope>
    <source>
        <strain evidence="4">CCM 8725</strain>
    </source>
</reference>
<keyword evidence="1 3" id="KW-0378">Hydrolase</keyword>
<dbReference type="Pfam" id="PF00561">
    <property type="entry name" value="Abhydrolase_1"/>
    <property type="match status" value="1"/>
</dbReference>
<dbReference type="Gene3D" id="3.40.50.1820">
    <property type="entry name" value="alpha/beta hydrolase"/>
    <property type="match status" value="1"/>
</dbReference>
<dbReference type="InterPro" id="IPR050266">
    <property type="entry name" value="AB_hydrolase_sf"/>
</dbReference>
<protein>
    <submittedName>
        <fullName evidence="3">Alpha/beta fold hydrolase</fullName>
    </submittedName>
</protein>
<accession>A0ABW5F431</accession>
<comment type="caution">
    <text evidence="3">The sequence shown here is derived from an EMBL/GenBank/DDBJ whole genome shotgun (WGS) entry which is preliminary data.</text>
</comment>
<proteinExistence type="predicted"/>
<dbReference type="EMBL" id="JBHUKY010000014">
    <property type="protein sequence ID" value="MFD2409369.1"/>
    <property type="molecule type" value="Genomic_DNA"/>
</dbReference>
<dbReference type="InterPro" id="IPR000073">
    <property type="entry name" value="AB_hydrolase_1"/>
</dbReference>
<name>A0ABW5F431_9BACL</name>
<dbReference type="GO" id="GO:0016787">
    <property type="term" value="F:hydrolase activity"/>
    <property type="evidence" value="ECO:0007669"/>
    <property type="project" value="UniProtKB-KW"/>
</dbReference>
<dbReference type="Proteomes" id="UP001597448">
    <property type="component" value="Unassembled WGS sequence"/>
</dbReference>
<feature type="domain" description="AB hydrolase-1" evidence="2">
    <location>
        <begin position="52"/>
        <end position="158"/>
    </location>
</feature>